<dbReference type="Gene3D" id="3.40.50.2300">
    <property type="match status" value="1"/>
</dbReference>
<dbReference type="GO" id="GO:0003677">
    <property type="term" value="F:DNA binding"/>
    <property type="evidence" value="ECO:0007669"/>
    <property type="project" value="InterPro"/>
</dbReference>
<name>A0A6J4Q9K2_9BACT</name>
<dbReference type="Pfam" id="PF00072">
    <property type="entry name" value="Response_reg"/>
    <property type="match status" value="1"/>
</dbReference>
<sequence>MRVFLVDDEPLALKRLSRLLREMNRVQIIGQETDAQIAQDKLNCLDKQSLDAVFLDVQMPELNGFELLAKLDWQPLVVFATAYDQYALQAFEVNSIDYLLKPIEPEKLERALRKLERFLTTDQPAPDLQATIRQIADSWTNQKKDFPARIASKLGEKIRFVELAQITHFYAEDKLTFAAAAAGGNFIVDRTIAELERELNPAKFVRIHRATLLNLDYVEEINSWFGGRLAVKIRDNKRTQLTVARDRVRDLKEKLGF</sequence>
<dbReference type="Pfam" id="PF04397">
    <property type="entry name" value="LytTR"/>
    <property type="match status" value="1"/>
</dbReference>
<protein>
    <recommendedName>
        <fullName evidence="5">Two-component transcriptional response regulator, LuxR family</fullName>
    </recommendedName>
</protein>
<accession>A0A6J4Q9K2</accession>
<feature type="domain" description="HTH LytTR-type" evidence="3">
    <location>
        <begin position="150"/>
        <end position="257"/>
    </location>
</feature>
<organism evidence="4">
    <name type="scientific">uncultured Pyrinomonadaceae bacterium</name>
    <dbReference type="NCBI Taxonomy" id="2283094"/>
    <lineage>
        <taxon>Bacteria</taxon>
        <taxon>Pseudomonadati</taxon>
        <taxon>Acidobacteriota</taxon>
        <taxon>Blastocatellia</taxon>
        <taxon>Blastocatellales</taxon>
        <taxon>Pyrinomonadaceae</taxon>
        <taxon>environmental samples</taxon>
    </lineage>
</organism>
<dbReference type="InterPro" id="IPR001789">
    <property type="entry name" value="Sig_transdc_resp-reg_receiver"/>
</dbReference>
<reference evidence="4" key="1">
    <citation type="submission" date="2020-02" db="EMBL/GenBank/DDBJ databases">
        <authorList>
            <person name="Meier V. D."/>
        </authorList>
    </citation>
    <scope>NUCLEOTIDE SEQUENCE</scope>
    <source>
        <strain evidence="4">AVDCRST_MAG74</strain>
    </source>
</reference>
<dbReference type="InterPro" id="IPR011006">
    <property type="entry name" value="CheY-like_superfamily"/>
</dbReference>
<evidence type="ECO:0008006" key="5">
    <source>
        <dbReference type="Google" id="ProtNLM"/>
    </source>
</evidence>
<dbReference type="SMART" id="SM00448">
    <property type="entry name" value="REC"/>
    <property type="match status" value="1"/>
</dbReference>
<feature type="modified residue" description="4-aspartylphosphate" evidence="1">
    <location>
        <position position="56"/>
    </location>
</feature>
<feature type="domain" description="Response regulatory" evidence="2">
    <location>
        <begin position="2"/>
        <end position="116"/>
    </location>
</feature>
<dbReference type="AlphaFoldDB" id="A0A6J4Q9K2"/>
<keyword evidence="1" id="KW-0597">Phosphoprotein</keyword>
<dbReference type="InterPro" id="IPR007492">
    <property type="entry name" value="LytTR_DNA-bd_dom"/>
</dbReference>
<dbReference type="GO" id="GO:0000156">
    <property type="term" value="F:phosphorelay response regulator activity"/>
    <property type="evidence" value="ECO:0007669"/>
    <property type="project" value="InterPro"/>
</dbReference>
<dbReference type="PROSITE" id="PS50930">
    <property type="entry name" value="HTH_LYTTR"/>
    <property type="match status" value="1"/>
</dbReference>
<proteinExistence type="predicted"/>
<evidence type="ECO:0000256" key="1">
    <source>
        <dbReference type="PROSITE-ProRule" id="PRU00169"/>
    </source>
</evidence>
<evidence type="ECO:0000259" key="2">
    <source>
        <dbReference type="PROSITE" id="PS50110"/>
    </source>
</evidence>
<evidence type="ECO:0000259" key="3">
    <source>
        <dbReference type="PROSITE" id="PS50930"/>
    </source>
</evidence>
<evidence type="ECO:0000313" key="4">
    <source>
        <dbReference type="EMBL" id="CAA9432064.1"/>
    </source>
</evidence>
<dbReference type="SMART" id="SM00850">
    <property type="entry name" value="LytTR"/>
    <property type="match status" value="1"/>
</dbReference>
<dbReference type="SUPFAM" id="SSF52172">
    <property type="entry name" value="CheY-like"/>
    <property type="match status" value="1"/>
</dbReference>
<dbReference type="PANTHER" id="PTHR37299">
    <property type="entry name" value="TRANSCRIPTIONAL REGULATOR-RELATED"/>
    <property type="match status" value="1"/>
</dbReference>
<dbReference type="InterPro" id="IPR046947">
    <property type="entry name" value="LytR-like"/>
</dbReference>
<gene>
    <name evidence="4" type="ORF">AVDCRST_MAG74-3796</name>
</gene>
<dbReference type="PROSITE" id="PS50110">
    <property type="entry name" value="RESPONSE_REGULATORY"/>
    <property type="match status" value="1"/>
</dbReference>
<dbReference type="Gene3D" id="2.40.50.1020">
    <property type="entry name" value="LytTr DNA-binding domain"/>
    <property type="match status" value="1"/>
</dbReference>
<dbReference type="EMBL" id="CADCUR010000310">
    <property type="protein sequence ID" value="CAA9432064.1"/>
    <property type="molecule type" value="Genomic_DNA"/>
</dbReference>
<dbReference type="PANTHER" id="PTHR37299:SF1">
    <property type="entry name" value="STAGE 0 SPORULATION PROTEIN A HOMOLOG"/>
    <property type="match status" value="1"/>
</dbReference>